<dbReference type="InterPro" id="IPR001279">
    <property type="entry name" value="Metallo-B-lactamas"/>
</dbReference>
<dbReference type="CDD" id="cd16282">
    <property type="entry name" value="metallo-hydrolase-like_MBL-fold"/>
    <property type="match status" value="1"/>
</dbReference>
<comment type="similarity">
    <text evidence="1">Belongs to the metallo-beta-lactamase superfamily. Class-B beta-lactamase family.</text>
</comment>
<proteinExistence type="inferred from homology"/>
<feature type="domain" description="Metallo-beta-lactamase" evidence="3">
    <location>
        <begin position="63"/>
        <end position="246"/>
    </location>
</feature>
<dbReference type="AlphaFoldDB" id="A0A919BIU4"/>
<name>A0A919BIU4_9GAMM</name>
<evidence type="ECO:0000313" key="5">
    <source>
        <dbReference type="Proteomes" id="UP000623842"/>
    </source>
</evidence>
<reference evidence="4" key="2">
    <citation type="submission" date="2020-09" db="EMBL/GenBank/DDBJ databases">
        <authorList>
            <person name="Sun Q."/>
            <person name="Kim S."/>
        </authorList>
    </citation>
    <scope>NUCLEOTIDE SEQUENCE</scope>
    <source>
        <strain evidence="4">KCTC 42731</strain>
    </source>
</reference>
<dbReference type="RefSeq" id="WP_189770815.1">
    <property type="nucleotide sequence ID" value="NZ_BNCK01000005.1"/>
</dbReference>
<dbReference type="SMART" id="SM00849">
    <property type="entry name" value="Lactamase_B"/>
    <property type="match status" value="1"/>
</dbReference>
<sequence>MMKHNIPQLNKAMTKLTFSFFAVASLFLSNLAMAEKHDGYKGFDIKVSDLGQGIYELRTDRSGNVAVLIGDDGVFMVDTQMEHLVDLIDSAQKKLSNNREVNLVLNTHLHRDHVMGNAYFKSKGATIMAHPNVRKYLVSPRAIKALGREAPSVSKEYLPTVNITDETTITMNNQNIQLFHTPRAHTDGDLFVYFKDANVIHAGDLLFAGRFPFIDIDNGGTVAGFIAGVEKILAVADEKTKIIAGHGPTSTISDLQASIKMLNETHEIINKLVQQNLSLAEITQMQPLAKYHDKWNWAFITTDRMVQTHYYDITGKLE</sequence>
<dbReference type="InterPro" id="IPR050855">
    <property type="entry name" value="NDM-1-like"/>
</dbReference>
<dbReference type="Proteomes" id="UP000623842">
    <property type="component" value="Unassembled WGS sequence"/>
</dbReference>
<dbReference type="SUPFAM" id="SSF56281">
    <property type="entry name" value="Metallo-hydrolase/oxidoreductase"/>
    <property type="match status" value="1"/>
</dbReference>
<comment type="caution">
    <text evidence="4">The sequence shown here is derived from an EMBL/GenBank/DDBJ whole genome shotgun (WGS) entry which is preliminary data.</text>
</comment>
<protein>
    <recommendedName>
        <fullName evidence="3">Metallo-beta-lactamase domain-containing protein</fullName>
    </recommendedName>
</protein>
<gene>
    <name evidence="4" type="ORF">GCM10017161_23880</name>
</gene>
<evidence type="ECO:0000259" key="3">
    <source>
        <dbReference type="SMART" id="SM00849"/>
    </source>
</evidence>
<dbReference type="Pfam" id="PF00753">
    <property type="entry name" value="Lactamase_B"/>
    <property type="match status" value="1"/>
</dbReference>
<organism evidence="4 5">
    <name type="scientific">Thalassotalea marina</name>
    <dbReference type="NCBI Taxonomy" id="1673741"/>
    <lineage>
        <taxon>Bacteria</taxon>
        <taxon>Pseudomonadati</taxon>
        <taxon>Pseudomonadota</taxon>
        <taxon>Gammaproteobacteria</taxon>
        <taxon>Alteromonadales</taxon>
        <taxon>Colwelliaceae</taxon>
        <taxon>Thalassotalea</taxon>
    </lineage>
</organism>
<feature type="signal peptide" evidence="2">
    <location>
        <begin position="1"/>
        <end position="34"/>
    </location>
</feature>
<reference evidence="4" key="1">
    <citation type="journal article" date="2014" name="Int. J. Syst. Evol. Microbiol.">
        <title>Complete genome sequence of Corynebacterium casei LMG S-19264T (=DSM 44701T), isolated from a smear-ripened cheese.</title>
        <authorList>
            <consortium name="US DOE Joint Genome Institute (JGI-PGF)"/>
            <person name="Walter F."/>
            <person name="Albersmeier A."/>
            <person name="Kalinowski J."/>
            <person name="Ruckert C."/>
        </authorList>
    </citation>
    <scope>NUCLEOTIDE SEQUENCE</scope>
    <source>
        <strain evidence="4">KCTC 42731</strain>
    </source>
</reference>
<evidence type="ECO:0000256" key="2">
    <source>
        <dbReference type="SAM" id="SignalP"/>
    </source>
</evidence>
<dbReference type="EMBL" id="BNCK01000005">
    <property type="protein sequence ID" value="GHF94811.1"/>
    <property type="molecule type" value="Genomic_DNA"/>
</dbReference>
<evidence type="ECO:0000313" key="4">
    <source>
        <dbReference type="EMBL" id="GHF94811.1"/>
    </source>
</evidence>
<dbReference type="InterPro" id="IPR036866">
    <property type="entry name" value="RibonucZ/Hydroxyglut_hydro"/>
</dbReference>
<dbReference type="PANTHER" id="PTHR42951:SF4">
    <property type="entry name" value="ACYL-COENZYME A THIOESTERASE MBLAC2"/>
    <property type="match status" value="1"/>
</dbReference>
<dbReference type="GO" id="GO:0017001">
    <property type="term" value="P:antibiotic catabolic process"/>
    <property type="evidence" value="ECO:0007669"/>
    <property type="project" value="UniProtKB-ARBA"/>
</dbReference>
<dbReference type="Gene3D" id="3.60.15.10">
    <property type="entry name" value="Ribonuclease Z/Hydroxyacylglutathione hydrolase-like"/>
    <property type="match status" value="1"/>
</dbReference>
<accession>A0A919BIU4</accession>
<dbReference type="PANTHER" id="PTHR42951">
    <property type="entry name" value="METALLO-BETA-LACTAMASE DOMAIN-CONTAINING"/>
    <property type="match status" value="1"/>
</dbReference>
<keyword evidence="2" id="KW-0732">Signal</keyword>
<keyword evidence="5" id="KW-1185">Reference proteome</keyword>
<evidence type="ECO:0000256" key="1">
    <source>
        <dbReference type="ARBA" id="ARBA00005250"/>
    </source>
</evidence>
<feature type="chain" id="PRO_5037496096" description="Metallo-beta-lactamase domain-containing protein" evidence="2">
    <location>
        <begin position="35"/>
        <end position="318"/>
    </location>
</feature>